<evidence type="ECO:0000259" key="14">
    <source>
        <dbReference type="PROSITE" id="PS50113"/>
    </source>
</evidence>
<dbReference type="Gene3D" id="3.40.50.2300">
    <property type="match status" value="1"/>
</dbReference>
<gene>
    <name evidence="15" type="ORF">LZ24_03137</name>
</gene>
<evidence type="ECO:0000256" key="1">
    <source>
        <dbReference type="ARBA" id="ARBA00000085"/>
    </source>
</evidence>
<proteinExistence type="predicted"/>
<feature type="coiled-coil region" evidence="10">
    <location>
        <begin position="392"/>
        <end position="422"/>
    </location>
</feature>
<feature type="domain" description="Histidine kinase" evidence="11">
    <location>
        <begin position="428"/>
        <end position="651"/>
    </location>
</feature>
<feature type="domain" description="PAS" evidence="13">
    <location>
        <begin position="184"/>
        <end position="221"/>
    </location>
</feature>
<dbReference type="Pfam" id="PF02518">
    <property type="entry name" value="HATPase_c"/>
    <property type="match status" value="1"/>
</dbReference>
<evidence type="ECO:0000256" key="10">
    <source>
        <dbReference type="SAM" id="Coils"/>
    </source>
</evidence>
<dbReference type="EC" id="2.7.13.3" evidence="2"/>
<keyword evidence="5" id="KW-0547">Nucleotide-binding</keyword>
<dbReference type="InterPro" id="IPR036097">
    <property type="entry name" value="HisK_dim/P_sf"/>
</dbReference>
<feature type="modified residue" description="4-aspartylphosphate" evidence="9">
    <location>
        <position position="723"/>
    </location>
</feature>
<feature type="domain" description="PAS" evidence="13">
    <location>
        <begin position="44"/>
        <end position="80"/>
    </location>
</feature>
<dbReference type="SMART" id="SM00086">
    <property type="entry name" value="PAC"/>
    <property type="match status" value="3"/>
</dbReference>
<evidence type="ECO:0000256" key="5">
    <source>
        <dbReference type="ARBA" id="ARBA00022741"/>
    </source>
</evidence>
<dbReference type="SUPFAM" id="SSF52172">
    <property type="entry name" value="CheY-like"/>
    <property type="match status" value="1"/>
</dbReference>
<dbReference type="Pfam" id="PF00072">
    <property type="entry name" value="Response_reg"/>
    <property type="match status" value="1"/>
</dbReference>
<dbReference type="PRINTS" id="PR00344">
    <property type="entry name" value="BCTRLSENSOR"/>
</dbReference>
<dbReference type="SUPFAM" id="SSF55874">
    <property type="entry name" value="ATPase domain of HSP90 chaperone/DNA topoisomerase II/histidine kinase"/>
    <property type="match status" value="1"/>
</dbReference>
<dbReference type="InterPro" id="IPR003594">
    <property type="entry name" value="HATPase_dom"/>
</dbReference>
<dbReference type="GO" id="GO:0005524">
    <property type="term" value="F:ATP binding"/>
    <property type="evidence" value="ECO:0007669"/>
    <property type="project" value="UniProtKB-KW"/>
</dbReference>
<keyword evidence="6" id="KW-0418">Kinase</keyword>
<dbReference type="PANTHER" id="PTHR43065:SF46">
    <property type="entry name" value="C4-DICARBOXYLATE TRANSPORT SENSOR PROTEIN DCTB"/>
    <property type="match status" value="1"/>
</dbReference>
<feature type="domain" description="Response regulatory" evidence="12">
    <location>
        <begin position="672"/>
        <end position="774"/>
    </location>
</feature>
<dbReference type="PROSITE" id="PS50109">
    <property type="entry name" value="HIS_KIN"/>
    <property type="match status" value="1"/>
</dbReference>
<dbReference type="Pfam" id="PF13426">
    <property type="entry name" value="PAS_9"/>
    <property type="match status" value="1"/>
</dbReference>
<organism evidence="15 16">
    <name type="scientific">Desulfobotulus alkaliphilus</name>
    <dbReference type="NCBI Taxonomy" id="622671"/>
    <lineage>
        <taxon>Bacteria</taxon>
        <taxon>Pseudomonadati</taxon>
        <taxon>Thermodesulfobacteriota</taxon>
        <taxon>Desulfobacteria</taxon>
        <taxon>Desulfobacterales</taxon>
        <taxon>Desulfobacteraceae</taxon>
        <taxon>Desulfobotulus</taxon>
    </lineage>
</organism>
<evidence type="ECO:0000313" key="15">
    <source>
        <dbReference type="EMBL" id="TWI64612.1"/>
    </source>
</evidence>
<dbReference type="GO" id="GO:0000155">
    <property type="term" value="F:phosphorelay sensor kinase activity"/>
    <property type="evidence" value="ECO:0007669"/>
    <property type="project" value="InterPro"/>
</dbReference>
<evidence type="ECO:0000256" key="6">
    <source>
        <dbReference type="ARBA" id="ARBA00022777"/>
    </source>
</evidence>
<dbReference type="InterPro" id="IPR000700">
    <property type="entry name" value="PAS-assoc_C"/>
</dbReference>
<keyword evidence="3 9" id="KW-0597">Phosphoprotein</keyword>
<dbReference type="SUPFAM" id="SSF47384">
    <property type="entry name" value="Homodimeric domain of signal transducing histidine kinase"/>
    <property type="match status" value="1"/>
</dbReference>
<dbReference type="SUPFAM" id="SSF55785">
    <property type="entry name" value="PYP-like sensor domain (PAS domain)"/>
    <property type="match status" value="3"/>
</dbReference>
<keyword evidence="16" id="KW-1185">Reference proteome</keyword>
<dbReference type="NCBIfam" id="TIGR00229">
    <property type="entry name" value="sensory_box"/>
    <property type="match status" value="2"/>
</dbReference>
<dbReference type="InterPro" id="IPR035965">
    <property type="entry name" value="PAS-like_dom_sf"/>
</dbReference>
<keyword evidence="7" id="KW-0067">ATP-binding</keyword>
<dbReference type="PANTHER" id="PTHR43065">
    <property type="entry name" value="SENSOR HISTIDINE KINASE"/>
    <property type="match status" value="1"/>
</dbReference>
<evidence type="ECO:0000259" key="11">
    <source>
        <dbReference type="PROSITE" id="PS50109"/>
    </source>
</evidence>
<dbReference type="InterPro" id="IPR036890">
    <property type="entry name" value="HATPase_C_sf"/>
</dbReference>
<evidence type="ECO:0000256" key="8">
    <source>
        <dbReference type="ARBA" id="ARBA00023012"/>
    </source>
</evidence>
<keyword evidence="8" id="KW-0902">Two-component regulatory system</keyword>
<dbReference type="InterPro" id="IPR011006">
    <property type="entry name" value="CheY-like_superfamily"/>
</dbReference>
<dbReference type="CDD" id="cd00082">
    <property type="entry name" value="HisKA"/>
    <property type="match status" value="1"/>
</dbReference>
<feature type="domain" description="PAC" evidence="14">
    <location>
        <begin position="99"/>
        <end position="151"/>
    </location>
</feature>
<dbReference type="InterPro" id="IPR000014">
    <property type="entry name" value="PAS"/>
</dbReference>
<sequence>MTIKPSYEELEKRVHELEKNESEHKYSKEILNVYEKAFLGYQSLDENGRYIAVNQIWLDTLGYTRDEVIGRSFTDFLHPDWRGKFKEKFSEFKCMGEILGAEFKLLKKNGNCIQVSLTGQIVRDKNKNFLQTHCIFQDITQHRLAEDALREKSLFLHNIIDCISDLVSVTDMEGNFIFIGSTHRILGYEPDFLIGKNAIELVHPDDHQKMATAFKDFLANREDGRMVEYRFRRADGEYIWLETIGKFILDDAGNPKNILFSSRDFTARKKTEEEIAKRELTLNKIFDVLPIGLWFADKNGKLLRGNPAGIKIWGAEPTVPIEEYGVFKARRLPSGEEIAPDDWALAHTIKKGVTIKDELLEIDAFDGQKKIILNYTAPVINDRGEMLGAVIVNNDITEQKRAEEQREKLQAQLNQAQKMESIGRLAGGVAHDFNNMLGVILGHAELALMRADAKQNLYADLIEIEKAAKRSADITKQLLAFARKEIIYPKKLDLNDTVEKMLTMLRRLIGENIDLIWKSSSHLLSVKMDPSQIDQILANLCINARDAISGVGKITIETGKHTFDEEYCKVHAGFIPGDFVMLVVSDNGCGMDKETQKNLFEPFFTTKEVGKGTGLGLATVYGIIKQNNGFINVYSEPGQGSTFRIYLPRLLEPDCVHTEEIRKKTATGGTETILLVEDEPMILDMTRNMLEMMGYKVLASTLPSEAIKTVKNFTGTIHLLISDVVMPEMNGAELSRQIKDIYPGIQLLFMSGYTANIITHQGVLDSNHNKPRSS</sequence>
<dbReference type="InterPro" id="IPR004358">
    <property type="entry name" value="Sig_transdc_His_kin-like_C"/>
</dbReference>
<dbReference type="InterPro" id="IPR001789">
    <property type="entry name" value="Sig_transdc_resp-reg_receiver"/>
</dbReference>
<keyword evidence="10" id="KW-0175">Coiled coil</keyword>
<evidence type="ECO:0000256" key="4">
    <source>
        <dbReference type="ARBA" id="ARBA00022679"/>
    </source>
</evidence>
<evidence type="ECO:0000313" key="16">
    <source>
        <dbReference type="Proteomes" id="UP000318307"/>
    </source>
</evidence>
<comment type="caution">
    <text evidence="15">The sequence shown here is derived from an EMBL/GenBank/DDBJ whole genome shotgun (WGS) entry which is preliminary data.</text>
</comment>
<dbReference type="SMART" id="SM00388">
    <property type="entry name" value="HisKA"/>
    <property type="match status" value="1"/>
</dbReference>
<dbReference type="SMART" id="SM00387">
    <property type="entry name" value="HATPase_c"/>
    <property type="match status" value="1"/>
</dbReference>
<dbReference type="Gene3D" id="1.10.287.130">
    <property type="match status" value="1"/>
</dbReference>
<evidence type="ECO:0000259" key="13">
    <source>
        <dbReference type="PROSITE" id="PS50112"/>
    </source>
</evidence>
<evidence type="ECO:0000256" key="3">
    <source>
        <dbReference type="ARBA" id="ARBA00022553"/>
    </source>
</evidence>
<dbReference type="InterPro" id="IPR003661">
    <property type="entry name" value="HisK_dim/P_dom"/>
</dbReference>
<accession>A0A562R6A4</accession>
<dbReference type="InterPro" id="IPR001610">
    <property type="entry name" value="PAC"/>
</dbReference>
<dbReference type="Pfam" id="PF13188">
    <property type="entry name" value="PAS_8"/>
    <property type="match status" value="1"/>
</dbReference>
<name>A0A562R6A4_9BACT</name>
<dbReference type="RefSeq" id="WP_186443200.1">
    <property type="nucleotide sequence ID" value="NZ_VLLC01000042.1"/>
</dbReference>
<dbReference type="InterPro" id="IPR013655">
    <property type="entry name" value="PAS_fold_3"/>
</dbReference>
<dbReference type="Pfam" id="PF08447">
    <property type="entry name" value="PAS_3"/>
    <property type="match status" value="1"/>
</dbReference>
<dbReference type="PROSITE" id="PS50112">
    <property type="entry name" value="PAS"/>
    <property type="match status" value="2"/>
</dbReference>
<dbReference type="InterPro" id="IPR005467">
    <property type="entry name" value="His_kinase_dom"/>
</dbReference>
<dbReference type="PROSITE" id="PS50113">
    <property type="entry name" value="PAC"/>
    <property type="match status" value="3"/>
</dbReference>
<dbReference type="CDD" id="cd00130">
    <property type="entry name" value="PAS"/>
    <property type="match status" value="2"/>
</dbReference>
<evidence type="ECO:0000256" key="7">
    <source>
        <dbReference type="ARBA" id="ARBA00022840"/>
    </source>
</evidence>
<feature type="domain" description="PAC" evidence="14">
    <location>
        <begin position="225"/>
        <end position="277"/>
    </location>
</feature>
<reference evidence="15 16" key="1">
    <citation type="submission" date="2019-07" db="EMBL/GenBank/DDBJ databases">
        <title>Genome sequencing of 100 strains of the haloalkaliphilic chemolithoautotrophic sulfur-oxidizing bacterium Thioalkalivibrio.</title>
        <authorList>
            <person name="Muyzer G."/>
        </authorList>
    </citation>
    <scope>NUCLEOTIDE SEQUENCE [LARGE SCALE GENOMIC DNA]</scope>
    <source>
        <strain evidence="15 16">ASO4-4</strain>
    </source>
</reference>
<feature type="domain" description="PAC" evidence="14">
    <location>
        <begin position="353"/>
        <end position="408"/>
    </location>
</feature>
<evidence type="ECO:0000256" key="2">
    <source>
        <dbReference type="ARBA" id="ARBA00012438"/>
    </source>
</evidence>
<keyword evidence="4" id="KW-0808">Transferase</keyword>
<dbReference type="PROSITE" id="PS50110">
    <property type="entry name" value="RESPONSE_REGULATORY"/>
    <property type="match status" value="1"/>
</dbReference>
<dbReference type="Proteomes" id="UP000318307">
    <property type="component" value="Unassembled WGS sequence"/>
</dbReference>
<evidence type="ECO:0000256" key="9">
    <source>
        <dbReference type="PROSITE-ProRule" id="PRU00169"/>
    </source>
</evidence>
<dbReference type="SMART" id="SM00091">
    <property type="entry name" value="PAS"/>
    <property type="match status" value="3"/>
</dbReference>
<evidence type="ECO:0000259" key="12">
    <source>
        <dbReference type="PROSITE" id="PS50110"/>
    </source>
</evidence>
<dbReference type="Gene3D" id="3.30.450.20">
    <property type="entry name" value="PAS domain"/>
    <property type="match status" value="3"/>
</dbReference>
<dbReference type="SMART" id="SM00448">
    <property type="entry name" value="REC"/>
    <property type="match status" value="1"/>
</dbReference>
<comment type="catalytic activity">
    <reaction evidence="1">
        <text>ATP + protein L-histidine = ADP + protein N-phospho-L-histidine.</text>
        <dbReference type="EC" id="2.7.13.3"/>
    </reaction>
</comment>
<dbReference type="Gene3D" id="3.30.565.10">
    <property type="entry name" value="Histidine kinase-like ATPase, C-terminal domain"/>
    <property type="match status" value="1"/>
</dbReference>
<dbReference type="AlphaFoldDB" id="A0A562R6A4"/>
<protein>
    <recommendedName>
        <fullName evidence="2">histidine kinase</fullName>
        <ecNumber evidence="2">2.7.13.3</ecNumber>
    </recommendedName>
</protein>
<dbReference type="EMBL" id="VLLC01000042">
    <property type="protein sequence ID" value="TWI64612.1"/>
    <property type="molecule type" value="Genomic_DNA"/>
</dbReference>